<protein>
    <recommendedName>
        <fullName evidence="1">NADPH-dependent FMN reductase-like domain-containing protein</fullName>
    </recommendedName>
</protein>
<dbReference type="Pfam" id="PF03358">
    <property type="entry name" value="FMN_red"/>
    <property type="match status" value="1"/>
</dbReference>
<dbReference type="SUPFAM" id="SSF52218">
    <property type="entry name" value="Flavoproteins"/>
    <property type="match status" value="1"/>
</dbReference>
<accession>A0AA48HK49</accession>
<dbReference type="PANTHER" id="PTHR30543:SF21">
    <property type="entry name" value="NAD(P)H-DEPENDENT FMN REDUCTASE LOT6"/>
    <property type="match status" value="1"/>
</dbReference>
<dbReference type="GO" id="GO:0005829">
    <property type="term" value="C:cytosol"/>
    <property type="evidence" value="ECO:0007669"/>
    <property type="project" value="TreeGrafter"/>
</dbReference>
<dbReference type="InterPro" id="IPR005025">
    <property type="entry name" value="FMN_Rdtase-like_dom"/>
</dbReference>
<dbReference type="EMBL" id="AP027268">
    <property type="protein sequence ID" value="BDW93733.1"/>
    <property type="molecule type" value="Genomic_DNA"/>
</dbReference>
<dbReference type="PANTHER" id="PTHR30543">
    <property type="entry name" value="CHROMATE REDUCTASE"/>
    <property type="match status" value="1"/>
</dbReference>
<name>A0AA48HK49_9FLAO</name>
<dbReference type="InterPro" id="IPR050712">
    <property type="entry name" value="NAD(P)H-dep_reductase"/>
</dbReference>
<dbReference type="Gene3D" id="3.40.50.360">
    <property type="match status" value="1"/>
</dbReference>
<keyword evidence="3" id="KW-1185">Reference proteome</keyword>
<evidence type="ECO:0000259" key="1">
    <source>
        <dbReference type="Pfam" id="PF03358"/>
    </source>
</evidence>
<dbReference type="InterPro" id="IPR029039">
    <property type="entry name" value="Flavoprotein-like_sf"/>
</dbReference>
<gene>
    <name evidence="2" type="ORF">MACH07_25650</name>
</gene>
<dbReference type="GO" id="GO:0016491">
    <property type="term" value="F:oxidoreductase activity"/>
    <property type="evidence" value="ECO:0007669"/>
    <property type="project" value="InterPro"/>
</dbReference>
<proteinExistence type="predicted"/>
<dbReference type="RefSeq" id="WP_338194517.1">
    <property type="nucleotide sequence ID" value="NZ_AP027268.1"/>
</dbReference>
<sequence length="207" mass="23695">MKKIIAISGSNGRNSIHKKLIGYILKEFAENDIEYIDLETFDLPIYSPDIEKEGFPIQVKELFQIITSADGFIIASPEYNGLPTTFLKNHIDWLSRIDQRFFGDKPILLLSASPGKLGGSTHLNILERLMPNWGGKMVGRFSLGAFHKTFDIEYNELVRLEDKLELKAVVHNLLNYHNQPNGRFKTQLEMDSFIDEIKHNLKSKGFI</sequence>
<evidence type="ECO:0000313" key="3">
    <source>
        <dbReference type="Proteomes" id="UP001330184"/>
    </source>
</evidence>
<dbReference type="GO" id="GO:0010181">
    <property type="term" value="F:FMN binding"/>
    <property type="evidence" value="ECO:0007669"/>
    <property type="project" value="TreeGrafter"/>
</dbReference>
<dbReference type="Proteomes" id="UP001330184">
    <property type="component" value="Chromosome"/>
</dbReference>
<dbReference type="AlphaFoldDB" id="A0AA48HK49"/>
<evidence type="ECO:0000313" key="2">
    <source>
        <dbReference type="EMBL" id="BDW93733.1"/>
    </source>
</evidence>
<organism evidence="2 3">
    <name type="scientific">Flagellimonas marinaquae</name>
    <dbReference type="NCBI Taxonomy" id="254955"/>
    <lineage>
        <taxon>Bacteria</taxon>
        <taxon>Pseudomonadati</taxon>
        <taxon>Bacteroidota</taxon>
        <taxon>Flavobacteriia</taxon>
        <taxon>Flavobacteriales</taxon>
        <taxon>Flavobacteriaceae</taxon>
        <taxon>Flagellimonas</taxon>
    </lineage>
</organism>
<feature type="domain" description="NADPH-dependent FMN reductase-like" evidence="1">
    <location>
        <begin position="3"/>
        <end position="140"/>
    </location>
</feature>
<reference evidence="2 3" key="1">
    <citation type="submission" date="2023-01" db="EMBL/GenBank/DDBJ databases">
        <title>Complete genome sequence of Muricauda aquimarina strain IFOP_LL357.</title>
        <authorList>
            <person name="Gajardo G."/>
            <person name="Ueki S."/>
            <person name="Maruyama F."/>
        </authorList>
    </citation>
    <scope>NUCLEOTIDE SEQUENCE [LARGE SCALE GENOMIC DNA]</scope>
    <source>
        <strain evidence="2 3">IFOP_LL357</strain>
    </source>
</reference>